<dbReference type="GeneID" id="9689514"/>
<proteinExistence type="predicted"/>
<feature type="region of interest" description="Disordered" evidence="1">
    <location>
        <begin position="557"/>
        <end position="605"/>
    </location>
</feature>
<protein>
    <submittedName>
        <fullName evidence="2">Predicted protein</fullName>
    </submittedName>
</protein>
<dbReference type="InterPro" id="IPR012340">
    <property type="entry name" value="NA-bd_OB-fold"/>
</dbReference>
<dbReference type="KEGG" id="mpp:MICPUCDRAFT_54060"/>
<accession>C1N8F3</accession>
<feature type="region of interest" description="Disordered" evidence="1">
    <location>
        <begin position="411"/>
        <end position="449"/>
    </location>
</feature>
<feature type="compositionally biased region" description="Basic residues" evidence="1">
    <location>
        <begin position="557"/>
        <end position="566"/>
    </location>
</feature>
<reference evidence="2 3" key="1">
    <citation type="journal article" date="2009" name="Science">
        <title>Green evolution and dynamic adaptations revealed by genomes of the marine picoeukaryotes Micromonas.</title>
        <authorList>
            <person name="Worden A.Z."/>
            <person name="Lee J.H."/>
            <person name="Mock T."/>
            <person name="Rouze P."/>
            <person name="Simmons M.P."/>
            <person name="Aerts A.L."/>
            <person name="Allen A.E."/>
            <person name="Cuvelier M.L."/>
            <person name="Derelle E."/>
            <person name="Everett M.V."/>
            <person name="Foulon E."/>
            <person name="Grimwood J."/>
            <person name="Gundlach H."/>
            <person name="Henrissat B."/>
            <person name="Napoli C."/>
            <person name="McDonald S.M."/>
            <person name="Parker M.S."/>
            <person name="Rombauts S."/>
            <person name="Salamov A."/>
            <person name="Von Dassow P."/>
            <person name="Badger J.H."/>
            <person name="Coutinho P.M."/>
            <person name="Demir E."/>
            <person name="Dubchak I."/>
            <person name="Gentemann C."/>
            <person name="Eikrem W."/>
            <person name="Gready J.E."/>
            <person name="John U."/>
            <person name="Lanier W."/>
            <person name="Lindquist E.A."/>
            <person name="Lucas S."/>
            <person name="Mayer K.F."/>
            <person name="Moreau H."/>
            <person name="Not F."/>
            <person name="Otillar R."/>
            <person name="Panaud O."/>
            <person name="Pangilinan J."/>
            <person name="Paulsen I."/>
            <person name="Piegu B."/>
            <person name="Poliakov A."/>
            <person name="Robbens S."/>
            <person name="Schmutz J."/>
            <person name="Toulza E."/>
            <person name="Wyss T."/>
            <person name="Zelensky A."/>
            <person name="Zhou K."/>
            <person name="Armbrust E.V."/>
            <person name="Bhattacharya D."/>
            <person name="Goodenough U.W."/>
            <person name="Van de Peer Y."/>
            <person name="Grigoriev I.V."/>
        </authorList>
    </citation>
    <scope>NUCLEOTIDE SEQUENCE [LARGE SCALE GENOMIC DNA]</scope>
    <source>
        <strain evidence="2 3">CCMP1545</strain>
    </source>
</reference>
<dbReference type="OMA" id="WRTHASV"/>
<dbReference type="Proteomes" id="UP000001876">
    <property type="component" value="Unassembled WGS sequence"/>
</dbReference>
<feature type="compositionally biased region" description="Acidic residues" evidence="1">
    <location>
        <begin position="571"/>
        <end position="596"/>
    </location>
</feature>
<evidence type="ECO:0000256" key="1">
    <source>
        <dbReference type="SAM" id="MobiDB-lite"/>
    </source>
</evidence>
<sequence>MRYPLPTWSTRRAIDVAASLRADATSRSSSRPPGHRHRGERASSAVSCVSRPVRARIYALVTRRERTVAVYCKRTGETVPCTRLIIADDTMHRARVTLWRTHASVDVGVGDVVAIDAPRARWNAFDDAPELATGHAAEVTVLLDASGVLARAATLASFSRDRALENDVPERERAINALCVWASATRSSLLLAARDARECGGGVTAAEAAFCAAETLHARRSAHFLGRVVAATTTASASASTAARADEYGIHSIDAARAANGAATLRPVLWLAQREGGTLTEVTLPPRTYPSAAIAAEAAAEEFEGRVVEILDAVVRYRGGSDRYGLVCVENVSAWRVLRPREDDRAVDVLERCGGGGGCYVRAEGDRRSSRGGRGATTTLRELRRGSAGGMSSRASIARVVARVRWVQLPRPRRTATGGAKKRGRDDDDESRGGGGGGGASAPAPAPAPAPAFAPSDVAAALLAYGCTSCHAPLMPDARDGIYPQCACHHGSVNTTGYVWRGVTLGLVDADVEADMEADVDDDAGNGRGTATPCVLGGELMRKLLFGIAPGDAAWSSRRRGTRLRSNRGDAEDDLGVDVEDEEEDEEEEDGDGDEEGFPRSRAAGADALEIATAALNALARGGERNAPFSFKIKTPRLDENGVPENGPLEIVAFDV</sequence>
<evidence type="ECO:0000313" key="3">
    <source>
        <dbReference type="Proteomes" id="UP000001876"/>
    </source>
</evidence>
<dbReference type="EMBL" id="GG663750">
    <property type="protein sequence ID" value="EEH51695.1"/>
    <property type="molecule type" value="Genomic_DNA"/>
</dbReference>
<dbReference type="Gene3D" id="2.40.50.140">
    <property type="entry name" value="Nucleic acid-binding proteins"/>
    <property type="match status" value="1"/>
</dbReference>
<gene>
    <name evidence="2" type="ORF">MICPUCDRAFT_54060</name>
</gene>
<dbReference type="RefSeq" id="XP_003064073.1">
    <property type="nucleotide sequence ID" value="XM_003064027.1"/>
</dbReference>
<name>C1N8F3_MICPC</name>
<organism evidence="3">
    <name type="scientific">Micromonas pusilla (strain CCMP1545)</name>
    <name type="common">Picoplanktonic green alga</name>
    <dbReference type="NCBI Taxonomy" id="564608"/>
    <lineage>
        <taxon>Eukaryota</taxon>
        <taxon>Viridiplantae</taxon>
        <taxon>Chlorophyta</taxon>
        <taxon>Mamiellophyceae</taxon>
        <taxon>Mamiellales</taxon>
        <taxon>Mamiellaceae</taxon>
        <taxon>Micromonas</taxon>
    </lineage>
</organism>
<dbReference type="AlphaFoldDB" id="C1N8F3"/>
<keyword evidence="3" id="KW-1185">Reference proteome</keyword>
<dbReference type="OrthoDB" id="10519565at2759"/>
<dbReference type="SUPFAM" id="SSF50249">
    <property type="entry name" value="Nucleic acid-binding proteins"/>
    <property type="match status" value="1"/>
</dbReference>
<evidence type="ECO:0000313" key="2">
    <source>
        <dbReference type="EMBL" id="EEH51695.1"/>
    </source>
</evidence>
<feature type="region of interest" description="Disordered" evidence="1">
    <location>
        <begin position="21"/>
        <end position="45"/>
    </location>
</feature>